<feature type="region of interest" description="Disordered" evidence="1">
    <location>
        <begin position="172"/>
        <end position="192"/>
    </location>
</feature>
<feature type="compositionally biased region" description="Basic and acidic residues" evidence="1">
    <location>
        <begin position="149"/>
        <end position="159"/>
    </location>
</feature>
<feature type="transmembrane region" description="Helical" evidence="2">
    <location>
        <begin position="38"/>
        <end position="60"/>
    </location>
</feature>
<evidence type="ECO:0000313" key="3">
    <source>
        <dbReference type="EMBL" id="SFO37243.1"/>
    </source>
</evidence>
<protein>
    <submittedName>
        <fullName evidence="3">UPF0716 protein FxsA</fullName>
    </submittedName>
</protein>
<dbReference type="Proteomes" id="UP000199236">
    <property type="component" value="Unassembled WGS sequence"/>
</dbReference>
<feature type="compositionally biased region" description="Basic and acidic residues" evidence="1">
    <location>
        <begin position="173"/>
        <end position="185"/>
    </location>
</feature>
<organism evidence="3 4">
    <name type="scientific">Cohaesibacter marisflavi</name>
    <dbReference type="NCBI Taxonomy" id="655353"/>
    <lineage>
        <taxon>Bacteria</taxon>
        <taxon>Pseudomonadati</taxon>
        <taxon>Pseudomonadota</taxon>
        <taxon>Alphaproteobacteria</taxon>
        <taxon>Hyphomicrobiales</taxon>
        <taxon>Cohaesibacteraceae</taxon>
    </lineage>
</organism>
<dbReference type="PANTHER" id="PTHR35335">
    <property type="entry name" value="UPF0716 PROTEIN FXSA"/>
    <property type="match status" value="1"/>
</dbReference>
<proteinExistence type="predicted"/>
<keyword evidence="4" id="KW-1185">Reference proteome</keyword>
<dbReference type="Pfam" id="PF04186">
    <property type="entry name" value="FxsA"/>
    <property type="match status" value="1"/>
</dbReference>
<keyword evidence="2" id="KW-1133">Transmembrane helix</keyword>
<name>A0A1I5GMQ9_9HYPH</name>
<keyword evidence="2" id="KW-0472">Membrane</keyword>
<reference evidence="3 4" key="1">
    <citation type="submission" date="2016-10" db="EMBL/GenBank/DDBJ databases">
        <authorList>
            <person name="de Groot N.N."/>
        </authorList>
    </citation>
    <scope>NUCLEOTIDE SEQUENCE [LARGE SCALE GENOMIC DNA]</scope>
    <source>
        <strain evidence="3 4">CGMCC 1.9157</strain>
    </source>
</reference>
<gene>
    <name evidence="3" type="ORF">SAMN04488056_10564</name>
</gene>
<dbReference type="OrthoDB" id="9792788at2"/>
<evidence type="ECO:0000256" key="1">
    <source>
        <dbReference type="SAM" id="MobiDB-lite"/>
    </source>
</evidence>
<dbReference type="NCBIfam" id="NF008528">
    <property type="entry name" value="PRK11463.1-2"/>
    <property type="match status" value="1"/>
</dbReference>
<evidence type="ECO:0000313" key="4">
    <source>
        <dbReference type="Proteomes" id="UP000199236"/>
    </source>
</evidence>
<dbReference type="GO" id="GO:0016020">
    <property type="term" value="C:membrane"/>
    <property type="evidence" value="ECO:0007669"/>
    <property type="project" value="InterPro"/>
</dbReference>
<evidence type="ECO:0000256" key="2">
    <source>
        <dbReference type="SAM" id="Phobius"/>
    </source>
</evidence>
<dbReference type="InterPro" id="IPR007313">
    <property type="entry name" value="FxsA"/>
</dbReference>
<accession>A0A1I5GMQ9</accession>
<feature type="transmembrane region" description="Helical" evidence="2">
    <location>
        <begin position="81"/>
        <end position="106"/>
    </location>
</feature>
<dbReference type="PANTHER" id="PTHR35335:SF1">
    <property type="entry name" value="UPF0716 PROTEIN FXSA"/>
    <property type="match status" value="1"/>
</dbReference>
<keyword evidence="2" id="KW-0812">Transmembrane</keyword>
<dbReference type="AlphaFoldDB" id="A0A1I5GMQ9"/>
<dbReference type="STRING" id="655353.SAMN04488056_10564"/>
<feature type="region of interest" description="Disordered" evidence="1">
    <location>
        <begin position="146"/>
        <end position="165"/>
    </location>
</feature>
<dbReference type="EMBL" id="FOVR01000005">
    <property type="protein sequence ID" value="SFO37243.1"/>
    <property type="molecule type" value="Genomic_DNA"/>
</dbReference>
<dbReference type="RefSeq" id="WP_090072339.1">
    <property type="nucleotide sequence ID" value="NZ_FOVR01000005.1"/>
</dbReference>
<sequence>MTHKSLFPFLPFLLLAVPILEIGVFIIVGGQIGVLNTLLGILLTAVIGTILLRHQGFALVGQAQQQMNQGKIPGKEMAHGVMLLAAGLLLLTPGFVTDTIGFLLLVPGIRDGIFHFFKSRVTIAGMQGQSFSNGSTYYESYSYQSYDAPNRENNTRPDNDDIIDLDEDQFGEVNDRDAIESKKDGNSPWNKN</sequence>
<feature type="transmembrane region" description="Helical" evidence="2">
    <location>
        <begin position="12"/>
        <end position="32"/>
    </location>
</feature>